<feature type="transmembrane region" description="Helical" evidence="1">
    <location>
        <begin position="31"/>
        <end position="54"/>
    </location>
</feature>
<evidence type="ECO:0000256" key="1">
    <source>
        <dbReference type="SAM" id="Phobius"/>
    </source>
</evidence>
<reference evidence="2" key="1">
    <citation type="submission" date="2020-06" db="EMBL/GenBank/DDBJ databases">
        <title>Draft genome of Bugula neritina, a colonial animal packing powerful symbionts and potential medicines.</title>
        <authorList>
            <person name="Rayko M."/>
        </authorList>
    </citation>
    <scope>NUCLEOTIDE SEQUENCE [LARGE SCALE GENOMIC DNA]</scope>
    <source>
        <strain evidence="2">Kwan_BN1</strain>
    </source>
</reference>
<evidence type="ECO:0000313" key="3">
    <source>
        <dbReference type="Proteomes" id="UP000593567"/>
    </source>
</evidence>
<feature type="transmembrane region" description="Helical" evidence="1">
    <location>
        <begin position="90"/>
        <end position="113"/>
    </location>
</feature>
<dbReference type="Gene3D" id="1.20.1250.20">
    <property type="entry name" value="MFS general substrate transporter like domains"/>
    <property type="match status" value="1"/>
</dbReference>
<dbReference type="EMBL" id="VXIV02002926">
    <property type="protein sequence ID" value="KAF6021969.1"/>
    <property type="molecule type" value="Genomic_DNA"/>
</dbReference>
<feature type="transmembrane region" description="Helical" evidence="1">
    <location>
        <begin position="66"/>
        <end position="84"/>
    </location>
</feature>
<keyword evidence="3" id="KW-1185">Reference proteome</keyword>
<comment type="caution">
    <text evidence="2">The sequence shown here is derived from an EMBL/GenBank/DDBJ whole genome shotgun (WGS) entry which is preliminary data.</text>
</comment>
<dbReference type="Proteomes" id="UP000593567">
    <property type="component" value="Unassembled WGS sequence"/>
</dbReference>
<feature type="transmembrane region" description="Helical" evidence="1">
    <location>
        <begin position="125"/>
        <end position="145"/>
    </location>
</feature>
<dbReference type="InterPro" id="IPR036259">
    <property type="entry name" value="MFS_trans_sf"/>
</dbReference>
<feature type="transmembrane region" description="Helical" evidence="1">
    <location>
        <begin position="157"/>
        <end position="177"/>
    </location>
</feature>
<evidence type="ECO:0000313" key="2">
    <source>
        <dbReference type="EMBL" id="KAF6021969.1"/>
    </source>
</evidence>
<name>A0A7J7J6W1_BUGNE</name>
<accession>A0A7J7J6W1</accession>
<proteinExistence type="predicted"/>
<gene>
    <name evidence="2" type="ORF">EB796_019718</name>
</gene>
<organism evidence="2 3">
    <name type="scientific">Bugula neritina</name>
    <name type="common">Brown bryozoan</name>
    <name type="synonym">Sertularia neritina</name>
    <dbReference type="NCBI Taxonomy" id="10212"/>
    <lineage>
        <taxon>Eukaryota</taxon>
        <taxon>Metazoa</taxon>
        <taxon>Spiralia</taxon>
        <taxon>Lophotrochozoa</taxon>
        <taxon>Bryozoa</taxon>
        <taxon>Gymnolaemata</taxon>
        <taxon>Cheilostomatida</taxon>
        <taxon>Flustrina</taxon>
        <taxon>Buguloidea</taxon>
        <taxon>Bugulidae</taxon>
        <taxon>Bugula</taxon>
    </lineage>
</organism>
<sequence>MQCFNREQFLRSRSRQLTQIYAEKVLNDKMFLTFLLSSFLLIQAFTSGFAVFPLYAEELGIAKHHLGVSSIGAGCSILLAAVWAKKEAFYVSFLFLGIFFSAVMSLPPLVILARFDKQVASFGNGIVLCVQSMATVLCFGISPLLQKQSGSWNAVLYYLAAALVMAGIINIVTTKVFPVTSHSCKD</sequence>
<keyword evidence="1" id="KW-1133">Transmembrane helix</keyword>
<keyword evidence="1" id="KW-0812">Transmembrane</keyword>
<dbReference type="AlphaFoldDB" id="A0A7J7J6W1"/>
<protein>
    <submittedName>
        <fullName evidence="2">Uncharacterized protein</fullName>
    </submittedName>
</protein>
<dbReference type="SUPFAM" id="SSF103473">
    <property type="entry name" value="MFS general substrate transporter"/>
    <property type="match status" value="1"/>
</dbReference>
<keyword evidence="1" id="KW-0472">Membrane</keyword>